<organism evidence="1 2">
    <name type="scientific">Xylaria curta</name>
    <dbReference type="NCBI Taxonomy" id="42375"/>
    <lineage>
        <taxon>Eukaryota</taxon>
        <taxon>Fungi</taxon>
        <taxon>Dikarya</taxon>
        <taxon>Ascomycota</taxon>
        <taxon>Pezizomycotina</taxon>
        <taxon>Sordariomycetes</taxon>
        <taxon>Xylariomycetidae</taxon>
        <taxon>Xylariales</taxon>
        <taxon>Xylariaceae</taxon>
        <taxon>Xylaria</taxon>
    </lineage>
</organism>
<evidence type="ECO:0000313" key="2">
    <source>
        <dbReference type="Proteomes" id="UP001143856"/>
    </source>
</evidence>
<evidence type="ECO:0000313" key="1">
    <source>
        <dbReference type="EMBL" id="KAJ2988777.1"/>
    </source>
</evidence>
<accession>A0ACC1PAS5</accession>
<sequence>MQQDDILLPAAKLCELSSHQINTTGTEIPTPTRPDVIVRERLGLGWNSARRDAFFKTVKVVEIKRLSKPYPQRNCYVAGTPTAKAQWDTYWRTKPLDRVRRTTMNLEKHRLQYIVPQNESVIFRDADTHELILVVIRHLVPEEGIRKSMVDVCQELMRSRCDDRQNDPGRMVHFGYTCGSRYGRQIQLATPNMRMDTPATQRREERLNVKAQGMAGIVWNLMRSKLPPEIISDYNDMINEEDFPRMDMGRDDEAFMFQVEDRKVTFYDLELPPPSALAAINYARHTHIEANGNNWIVAYTANAPGDPDKGGNFYVASYGIMVEAASNAASAWRPSDYHGTTLYEMAEKPAFCSNFEARADGDFNTGFVFELSKAFRGARRNSQWLDNRRAAQRRGKRARELGKGHGISNLYRGVSRVISAYGPLIREAVIESLISYKERRFPTMASLETTDRHLVLIGVGPGIGRSVARLFASKRYRNVTLIARRPEQLKIEQVEVEAAVGLQLVKVKTYTVDIADSGALTNALVDAEATFGKPECVYYNAARVIPSKLLSHDVREIEYDFKLTVSALYTTAQWAIPLLAELAKEDPSAKPALVVTGGVLHVQPDPELFALSLVKAAQRNLVQSLAATYGAMGVRVGMILVAGVVAPEEKERNPENIAVKAWEWFSDDKEVPFEIVI</sequence>
<keyword evidence="2" id="KW-1185">Reference proteome</keyword>
<reference evidence="1" key="1">
    <citation type="submission" date="2022-10" db="EMBL/GenBank/DDBJ databases">
        <title>Genome Sequence of Xylaria curta.</title>
        <authorList>
            <person name="Buettner E."/>
        </authorList>
    </citation>
    <scope>NUCLEOTIDE SEQUENCE</scope>
    <source>
        <strain evidence="1">Babe10</strain>
    </source>
</reference>
<name>A0ACC1PAS5_9PEZI</name>
<proteinExistence type="predicted"/>
<comment type="caution">
    <text evidence="1">The sequence shown here is derived from an EMBL/GenBank/DDBJ whole genome shotgun (WGS) entry which is preliminary data.</text>
</comment>
<gene>
    <name evidence="1" type="ORF">NUW58_g3797</name>
</gene>
<protein>
    <submittedName>
        <fullName evidence="1">Uncharacterized protein</fullName>
    </submittedName>
</protein>
<dbReference type="EMBL" id="JAPDGR010000607">
    <property type="protein sequence ID" value="KAJ2988777.1"/>
    <property type="molecule type" value="Genomic_DNA"/>
</dbReference>
<dbReference type="Proteomes" id="UP001143856">
    <property type="component" value="Unassembled WGS sequence"/>
</dbReference>